<feature type="compositionally biased region" description="Polar residues" evidence="2">
    <location>
        <begin position="3119"/>
        <end position="3139"/>
    </location>
</feature>
<feature type="region of interest" description="Disordered" evidence="2">
    <location>
        <begin position="3818"/>
        <end position="3880"/>
    </location>
</feature>
<feature type="region of interest" description="Disordered" evidence="2">
    <location>
        <begin position="2521"/>
        <end position="2576"/>
    </location>
</feature>
<keyword evidence="3" id="KW-1133">Transmembrane helix</keyword>
<feature type="compositionally biased region" description="Polar residues" evidence="2">
    <location>
        <begin position="1787"/>
        <end position="1805"/>
    </location>
</feature>
<feature type="region of interest" description="Disordered" evidence="2">
    <location>
        <begin position="1779"/>
        <end position="1805"/>
    </location>
</feature>
<dbReference type="InterPro" id="IPR036322">
    <property type="entry name" value="WD40_repeat_dom_sf"/>
</dbReference>
<feature type="compositionally biased region" description="Low complexity" evidence="2">
    <location>
        <begin position="4187"/>
        <end position="4198"/>
    </location>
</feature>
<keyword evidence="3" id="KW-0812">Transmembrane</keyword>
<feature type="compositionally biased region" description="Low complexity" evidence="2">
    <location>
        <begin position="1612"/>
        <end position="1623"/>
    </location>
</feature>
<feature type="region of interest" description="Disordered" evidence="2">
    <location>
        <begin position="3106"/>
        <end position="3182"/>
    </location>
</feature>
<evidence type="ECO:0000259" key="4">
    <source>
        <dbReference type="Pfam" id="PF12234"/>
    </source>
</evidence>
<dbReference type="WBParaSite" id="TREG1_130470.1">
    <property type="protein sequence ID" value="TREG1_130470.1"/>
    <property type="gene ID" value="TREG1_130470"/>
</dbReference>
<feature type="region of interest" description="Disordered" evidence="2">
    <location>
        <begin position="2876"/>
        <end position="2896"/>
    </location>
</feature>
<feature type="repeat" description="WD" evidence="1">
    <location>
        <begin position="4312"/>
        <end position="4353"/>
    </location>
</feature>
<protein>
    <recommendedName>
        <fullName evidence="4">RAVE complex protein Rav1 C-terminal domain-containing protein</fullName>
    </recommendedName>
</protein>
<dbReference type="PANTHER" id="PTHR13950">
    <property type="entry name" value="RABCONNECTIN-RELATED"/>
    <property type="match status" value="1"/>
</dbReference>
<dbReference type="Pfam" id="PF00400">
    <property type="entry name" value="WD40"/>
    <property type="match status" value="1"/>
</dbReference>
<evidence type="ECO:0000256" key="1">
    <source>
        <dbReference type="PROSITE-ProRule" id="PRU00221"/>
    </source>
</evidence>
<feature type="region of interest" description="Disordered" evidence="2">
    <location>
        <begin position="3220"/>
        <end position="3262"/>
    </location>
</feature>
<feature type="compositionally biased region" description="Basic and acidic residues" evidence="2">
    <location>
        <begin position="2541"/>
        <end position="2558"/>
    </location>
</feature>
<feature type="compositionally biased region" description="Low complexity" evidence="2">
    <location>
        <begin position="1002"/>
        <end position="1015"/>
    </location>
</feature>
<dbReference type="Pfam" id="PF12234">
    <property type="entry name" value="Rav1p_C"/>
    <property type="match status" value="1"/>
</dbReference>
<dbReference type="InterPro" id="IPR001680">
    <property type="entry name" value="WD40_rpt"/>
</dbReference>
<feature type="region of interest" description="Disordered" evidence="2">
    <location>
        <begin position="4259"/>
        <end position="4278"/>
    </location>
</feature>
<feature type="region of interest" description="Disordered" evidence="2">
    <location>
        <begin position="1595"/>
        <end position="1624"/>
    </location>
</feature>
<reference evidence="6" key="2">
    <citation type="submission" date="2023-11" db="UniProtKB">
        <authorList>
            <consortium name="WormBaseParasite"/>
        </authorList>
    </citation>
    <scope>IDENTIFICATION</scope>
</reference>
<keyword evidence="1" id="KW-0853">WD repeat</keyword>
<feature type="region of interest" description="Disordered" evidence="2">
    <location>
        <begin position="2336"/>
        <end position="2372"/>
    </location>
</feature>
<feature type="transmembrane region" description="Helical" evidence="3">
    <location>
        <begin position="3058"/>
        <end position="3079"/>
    </location>
</feature>
<feature type="compositionally biased region" description="Basic residues" evidence="2">
    <location>
        <begin position="2876"/>
        <end position="2891"/>
    </location>
</feature>
<feature type="compositionally biased region" description="Gly residues" evidence="2">
    <location>
        <begin position="4172"/>
        <end position="4181"/>
    </location>
</feature>
<dbReference type="Gene3D" id="2.130.10.10">
    <property type="entry name" value="YVTN repeat-like/Quinoprotein amine dehydrogenase"/>
    <property type="match status" value="2"/>
</dbReference>
<dbReference type="GO" id="GO:0043291">
    <property type="term" value="C:RAVE complex"/>
    <property type="evidence" value="ECO:0007669"/>
    <property type="project" value="TreeGrafter"/>
</dbReference>
<feature type="compositionally biased region" description="Low complexity" evidence="2">
    <location>
        <begin position="1669"/>
        <end position="1686"/>
    </location>
</feature>
<feature type="compositionally biased region" description="Low complexity" evidence="2">
    <location>
        <begin position="1840"/>
        <end position="1850"/>
    </location>
</feature>
<feature type="compositionally biased region" description="Basic and acidic residues" evidence="2">
    <location>
        <begin position="3223"/>
        <end position="3234"/>
    </location>
</feature>
<reference evidence="5" key="1">
    <citation type="submission" date="2022-06" db="EMBL/GenBank/DDBJ databases">
        <authorList>
            <person name="Berger JAMES D."/>
            <person name="Berger JAMES D."/>
        </authorList>
    </citation>
    <scope>NUCLEOTIDE SEQUENCE [LARGE SCALE GENOMIC DNA]</scope>
</reference>
<organism evidence="5 6">
    <name type="scientific">Trichobilharzia regenti</name>
    <name type="common">Nasal bird schistosome</name>
    <dbReference type="NCBI Taxonomy" id="157069"/>
    <lineage>
        <taxon>Eukaryota</taxon>
        <taxon>Metazoa</taxon>
        <taxon>Spiralia</taxon>
        <taxon>Lophotrochozoa</taxon>
        <taxon>Platyhelminthes</taxon>
        <taxon>Trematoda</taxon>
        <taxon>Digenea</taxon>
        <taxon>Strigeidida</taxon>
        <taxon>Schistosomatoidea</taxon>
        <taxon>Schistosomatidae</taxon>
        <taxon>Trichobilharzia</taxon>
    </lineage>
</organism>
<evidence type="ECO:0000256" key="2">
    <source>
        <dbReference type="SAM" id="MobiDB-lite"/>
    </source>
</evidence>
<feature type="compositionally biased region" description="Polar residues" evidence="2">
    <location>
        <begin position="3818"/>
        <end position="3829"/>
    </location>
</feature>
<feature type="region of interest" description="Disordered" evidence="2">
    <location>
        <begin position="3985"/>
        <end position="4018"/>
    </location>
</feature>
<feature type="compositionally biased region" description="Basic and acidic residues" evidence="2">
    <location>
        <begin position="3164"/>
        <end position="3182"/>
    </location>
</feature>
<feature type="region of interest" description="Disordered" evidence="2">
    <location>
        <begin position="2456"/>
        <end position="2486"/>
    </location>
</feature>
<feature type="region of interest" description="Disordered" evidence="2">
    <location>
        <begin position="4172"/>
        <end position="4198"/>
    </location>
</feature>
<dbReference type="PROSITE" id="PS50294">
    <property type="entry name" value="WD_REPEATS_REGION"/>
    <property type="match status" value="1"/>
</dbReference>
<dbReference type="PROSITE" id="PS50082">
    <property type="entry name" value="WD_REPEATS_2"/>
    <property type="match status" value="1"/>
</dbReference>
<feature type="compositionally biased region" description="Low complexity" evidence="2">
    <location>
        <begin position="2348"/>
        <end position="2371"/>
    </location>
</feature>
<feature type="region of interest" description="Disordered" evidence="2">
    <location>
        <begin position="3365"/>
        <end position="3406"/>
    </location>
</feature>
<keyword evidence="5" id="KW-1185">Reference proteome</keyword>
<accession>A0AA85IZB1</accession>
<feature type="compositionally biased region" description="Polar residues" evidence="2">
    <location>
        <begin position="1599"/>
        <end position="1611"/>
    </location>
</feature>
<feature type="compositionally biased region" description="Polar residues" evidence="2">
    <location>
        <begin position="4259"/>
        <end position="4271"/>
    </location>
</feature>
<keyword evidence="3" id="KW-0472">Membrane</keyword>
<proteinExistence type="predicted"/>
<feature type="region of interest" description="Disordered" evidence="2">
    <location>
        <begin position="1663"/>
        <end position="1689"/>
    </location>
</feature>
<feature type="region of interest" description="Disordered" evidence="2">
    <location>
        <begin position="1002"/>
        <end position="1024"/>
    </location>
</feature>
<dbReference type="InterPro" id="IPR052208">
    <property type="entry name" value="DmX-like/RAVE_component"/>
</dbReference>
<dbReference type="GO" id="GO:0007035">
    <property type="term" value="P:vacuolar acidification"/>
    <property type="evidence" value="ECO:0007669"/>
    <property type="project" value="TreeGrafter"/>
</dbReference>
<feature type="compositionally biased region" description="Acidic residues" evidence="2">
    <location>
        <begin position="3539"/>
        <end position="3564"/>
    </location>
</feature>
<feature type="domain" description="RAVE complex protein Rav1 C-terminal" evidence="4">
    <location>
        <begin position="2042"/>
        <end position="2437"/>
    </location>
</feature>
<feature type="compositionally biased region" description="Polar residues" evidence="2">
    <location>
        <begin position="3235"/>
        <end position="3248"/>
    </location>
</feature>
<feature type="compositionally biased region" description="Low complexity" evidence="2">
    <location>
        <begin position="3830"/>
        <end position="3880"/>
    </location>
</feature>
<feature type="transmembrane region" description="Helical" evidence="3">
    <location>
        <begin position="2931"/>
        <end position="2953"/>
    </location>
</feature>
<dbReference type="SUPFAM" id="SSF50978">
    <property type="entry name" value="WD40 repeat-like"/>
    <property type="match status" value="2"/>
</dbReference>
<evidence type="ECO:0000313" key="5">
    <source>
        <dbReference type="Proteomes" id="UP000050795"/>
    </source>
</evidence>
<evidence type="ECO:0000256" key="3">
    <source>
        <dbReference type="SAM" id="Phobius"/>
    </source>
</evidence>
<evidence type="ECO:0000313" key="6">
    <source>
        <dbReference type="WBParaSite" id="TREG1_130470.1"/>
    </source>
</evidence>
<feature type="compositionally biased region" description="Low complexity" evidence="2">
    <location>
        <begin position="3993"/>
        <end position="4018"/>
    </location>
</feature>
<dbReference type="SMART" id="SM00320">
    <property type="entry name" value="WD40"/>
    <property type="match status" value="7"/>
</dbReference>
<dbReference type="InterPro" id="IPR022033">
    <property type="entry name" value="Rav1p_C"/>
</dbReference>
<feature type="compositionally biased region" description="Low complexity" evidence="2">
    <location>
        <begin position="3249"/>
        <end position="3258"/>
    </location>
</feature>
<feature type="compositionally biased region" description="Low complexity" evidence="2">
    <location>
        <begin position="2564"/>
        <end position="2576"/>
    </location>
</feature>
<feature type="region of interest" description="Disordered" evidence="2">
    <location>
        <begin position="1822"/>
        <end position="1850"/>
    </location>
</feature>
<sequence>MRVHQIITGSCNGDYSHISQAKVRGSNYIVYASGCDIVILNESFCRSQIAVANAKGIYVYVPQATTDGLLTNSSKLLWSFSSYIPLPKSEVVCLCWSHRPCFEFPNFGLLAGFEDGQLCMWRSDTVSNVVHSTPRFHIGTDLIDLQDETGSSGLINSTPDTQSEWRVVWRHQMKGTPLQIDFSTDGLYFASIIKCNEPNNNHGIKFNNIMHVWFHDPCYKMNPLKSHNHEGKFQMTENWEPIHLPHPCDVYSFNWRRTSRYLPSGWIPNVLLTAGEDNLCRVWVEVTHPQPGYSSLSNTPHKAGNSSLFGSTQMGNESDIPISSKVKLRIPQGGSIDTEVKYKATYESTKEMNESHGLPSSLSSCENYITVELPDCFLKHPLLKHFLDLWLTDPLSKIQVDYQGTTANNDAVGKLNFPVNLSFPQFTFTTSLPLDNFPEISSLHSTTTTTTNSSNRSYIGRFTTHWFNNKEYRFNTQLEIFMMDAISRILAIPVHISADNTSSSSSTSLPSLSANNNTVSPELSDQIALMDQTVFKLLGELQHAPDVVFAIHPIDGSLIVWYIHGLDMSVPNSKGIRTQKVSIPRETAGRDDAKFNCESAFTLIPNMGGRLTQVTCSVRSRLHQAIPLDAAYSISHRLFTYLTTDHLKSKMNQSLYTTTNKNNFSSIHATKDRRNPLMTINYQDNLDIFCHLFLLKYAVNQVFAQFSKFALKYTTPATTTNSSATKILDQLKQKQLKPILSSLAEIQLNSTMFESRVQHSSHVAMITMHTNGSLRYWRIDVSEHSHYQWIVSISGCSRLSGHRFHTSTIVPHPLLPLALSTSQYAHKVEEKLMQHHHPSSTSKACQSINFNEIILWHISSVGPLTTGYTSSLLSTNCQSNCLQHSQLNRPLHTGGGMNSSLTTNNMDISGCGNISSHGGISEIARLNFSNISNNSCLTFKHIAWFPCMVTTSATSYPVALFVASLDTTNTTNMSRNISSVNAVGDDQLGLFLTFSKFKQINNHNNNNHSNSNSNSRPMNETNSDEHRRLLYSSRNSDTLGCIIQLDYDIPYSSSRMKDDDQSYTAETLLLHVFPSQLIMMNMDNCKPRTNPLSVVLHTTDNPLESSETDSDCLESNSSLSTFLIVRMTRYTMNGNDDNNKTNSTILTTETKETEFCRMEMWRVLVSTNTRSCSQTTPTIGSLLKVVDIDNLTTYNNLITNATKVCDCKLNLPSSVSIICAQVSAAHVSWAALSTFNAPPPYLIVSACSDGCLRFWKCESNTPDYSISDKAKSKFINLFTWDEWQMPLMQSMSSCIELQLQGDSTTTTTTNNNNNTSPEMTTTPNIIILDMDCAYSGRLAVAYTTQELYDGGRSITTTATNTTTNNNNTGTRTIYVTVYECESSGGCEWILEDTIEFTSAFPFQENNNNNNNSNNLDKLSIQLDWVNAEDGGHLLSVIIDNEIFVFAPVCQNINFTHTTTTTNNNNKNNKLKGRHLYQPTLMTTLGEVYIGWKPIACSRIMTADYPGTLQSSSNITESNDAEEQLASYSLYDVTKKQPIRQYHRHSGGHKQAAWLRDGLLLVGARTEMQLFSQWPSDSLFSVFKWQVKVKSDNPHAARAVTSSQPSSRTGSFDANTSTDNTDATVSGSASMSVARLAKVYSAYPLKSSPSKSLLHAGSQSNLTNLTGVNSSSTTTTTTTTTKKMSTTVEPNEYHRQLSREMSQIDLSCATTGGIDVKSNEQILKDIELLSNLGLFEAIQVVNPVLPQFHPRQLLEWMNLGHLRRIKAILAHLTRCLSAFGSPSSSSSGKQLQHHGTPTSSRRMTKGNLNSELTNLGMGSFDTSISAGRTSGKPGTLQSKVATSASSSSSTSSNLLEAQAIPPLPLYILLAVDSLQVTDVSADVETSKQFDPLNDWNDEFGSVDESKIFEIQDDDLNFNEEEVADGASLKSHTESKQSLSNSSTQKASQFYGFSIWSLKPAALARSIQFSEDDARILAEHLSTQQLPGLSPLDQMYLLGIADLMAKTHSDITDCLSVGNYTRRDSKQHHTSSSLPKQASIKDSSTKQGLDECGLRFLLTVQLYSYLSKTLPPARRAQLLSSGLTNSSLVWAYHSDSQEELLSRLPIAAATTTTTTNTTTGGFSSIDALELNWPDFKRYGCGWWIRSESLLIRCAEKMARTAFQTTKDPMDAAVFYLAMRKAKMVAALFKTTGNKTLENFFRSDFTPGQPACRQAKLNAFRLLSQHKYLQAAGLFLLAGCLEDAVRVCLDTLKDLQLGVLIVRLYTSSSPGISGHTTVSAYHDFLRQHLIKHEDPFLRSMAFWSLGDPLAALQTLLEGPGILVNTDNSGIPVKRDSIVQSVQQSPQHPRHLSGNTNLTPGTGSSSSSSTTTTPTKSVCPSVFKFYTYLQSHPLVLRQQRIEAASLIDSGTVYRVKSLERRLYFRTAHHYFVLGCPTLALEVLTKLPPLELVTFSSNMDPMRRMSTGGGAVTTPSSTTSRRQSEILSGHVVAQSEISTKKESVEEDDDNLFTLSYDDPIQKYESAKSQDQFTLQWSDDDEDKEDDKDNGHKDKIEGAVDKSTRNNSISQQQQQQQTTSQSLDDFTIEGRGVVDLIANQLKFIACLKILAEELSTLAAGAESEGVSLRQHVWQWLENELAVVNSLTGLSKSSTSTPTGERITEHNTSVISSDNSEYSGPLTSTSYLLTTRNTGSVLAGIFMSLSNVSSEIREAELKRLKTRYDWIKTHETFLTSLINFCDLYGSSGMRLPAVRIELSLLLNELYSSASSPSSCLPANQSTGQYSAYKSDSNLVAHNGAGIGGGYSPSPLNSCWPMSAVALIDGIPLLRTVMRLPPGVLLLPDSVKRIKYMVHDLITCLELLPPPFLVSVLLPYPYRSPHAHHHHKSTTGKKLKSHTSGKASTTSASQLSTYYCPDCIWTPTADRQRRVYLLRNLCAALSACIHQCLSVGGWLGLGYLLDENSMMNNSSLTKVFALPATSSINARSVDRLCVSGQVFRPNTEPAKWPGLTCLKSYTDPQIQTSAIHPSHMMRIASSAQNLSERGESAMLSTPPVVIQSVDRRRLIGLLAQALAASYFGLLVYALYTRDTSILYRLACARLDSKTWSRVFGGTYRAKPYRPPTQPPGSNISSSSVTFNLKTPTTTATDKKGVAPPPPKPPSRPKRPNPISGRHDRSKSRSPEKAVTKARDRAVAALEVASKIGSPPKSSVLTSQHIRFLAHAEAAAIADSKSETYRPDTSDNRSASGEQQATTGDQQQQQQQQQQASVSPDEWFIFAQSSILSCLLERPPKQTDLPADVDPNHVMYDSDVSEPSVNTTSGGGEYYTYQEALTKHQHCINRVRRFIKQSQRIKQRKSLQHRVKHSLHYRLTGKFTNRSHDDEDADGAEEDEEKDGECHDLTDKDDSDLDEDAGVVGKDKGVIPIDKLYLPPISSLSSAPEAKTTQSSVSHDSNLNQLLQKLSSDLQPQWILRRLHLNPDFTDTWWGSELECEFYAALNELTTESTEKGQTRATTATTATSLKDFYDYMSRSGDTGGDNNPPPSGNDDFNEEDGGGAGGADDDEDDDEEDDNLIVDPLGYRKLTIFERERQWAHSDSYAWRLIRLGLMQLAKRELNRLIQIVDFNSEDLAVYAPGLMTLTRQVDCWITGYRLELTSPPAINPVQLKLGLKGFIDEHLIPSAEFLPNIDEDITASGLQSSIATTTTTTTISGISNISSAKNTNEIPNELSHSQAAARSMLRMKKLLNTKKTPFQTHDPFSLPVKCLWCYLVRQPEVDDMFLRHIFRKPCVVQSTITSQIKFSLPTGSSNILSGMAKSTSSLNLKGITSSNSNIGMTGSNTPTPSHTTATSTTLSGGVLLTDMSKSSGKQTRTQQQQQQQQSQASSGNQTNSTALLLDDAVRLIHKEHDPLIAMCINQVNFNAIAIATPKEIIELDIENLVNLPPWYADEVEYDLESMRRPQTRRYPEGGTDDFIVCDTAGGSGGGSGTSTKYGGVDHHSSEMTTASNITSSSTSGLSSVGDSSSSGSGSHVILKRTLPAVYSLASHPTMPYYLSGTGTGSVHMFEWSTPVPVVAGFTNTFSLTAAGASGQFPAGSRGARVTALQFDDSGYRFGCGDAEGNFGLWNLYSTMPGKLPYFRCRCHAKGLADFCFLGCSSLIATVGNGGISTASFTSSGLVESTGSSGGGGGTGGIAQFTSSSSGSGSSSYSSGGGGGNISLDQDASHLTLWDTLLPVNRCGVIRVLDPELDAPCTSIAYCGAFSQVNRWPHSTSSSGLYNNTAETSTSSSSTKRLYTSDRTVIVGNKNGDVCIVDLRRPKVLHKFSAHESAVRTLCIDTMTDCLMTGGADGIVKIWRLSEQELITSFCGDLNPTRGAAVVAAAALFRGNQSAAIIAATNPGISDIRLLPTVTGASLLQRHHSSNNTITATTASSSSNNNPFIKEYDPSIVDLTDSTGGHQNQKHSITAASIACRFLSCGADGGLRMRSLVVRPKPYMVY</sequence>
<dbReference type="PANTHER" id="PTHR13950:SF9">
    <property type="entry name" value="RABCONNECTIN-3A"/>
    <property type="match status" value="1"/>
</dbReference>
<dbReference type="InterPro" id="IPR015943">
    <property type="entry name" value="WD40/YVTN_repeat-like_dom_sf"/>
</dbReference>
<dbReference type="Proteomes" id="UP000050795">
    <property type="component" value="Unassembled WGS sequence"/>
</dbReference>
<name>A0AA85IZB1_TRIRE</name>
<feature type="compositionally biased region" description="Acidic residues" evidence="2">
    <location>
        <begin position="3373"/>
        <end position="3386"/>
    </location>
</feature>
<feature type="region of interest" description="Disordered" evidence="2">
    <location>
        <begin position="3520"/>
        <end position="3564"/>
    </location>
</feature>